<dbReference type="InterPro" id="IPR036779">
    <property type="entry name" value="LysM_dom_sf"/>
</dbReference>
<keyword evidence="9" id="KW-0843">Virulence</keyword>
<dbReference type="Gene3D" id="3.10.50.10">
    <property type="match status" value="1"/>
</dbReference>
<evidence type="ECO:0000256" key="4">
    <source>
        <dbReference type="ARBA" id="ARBA00012729"/>
    </source>
</evidence>
<comment type="similarity">
    <text evidence="3">Belongs to the glycosyl hydrolase 18 family. Chitinase class V subfamily.</text>
</comment>
<evidence type="ECO:0000259" key="17">
    <source>
        <dbReference type="PROSITE" id="PS51910"/>
    </source>
</evidence>
<dbReference type="GO" id="GO:0006032">
    <property type="term" value="P:chitin catabolic process"/>
    <property type="evidence" value="ECO:0007669"/>
    <property type="project" value="UniProtKB-KW"/>
</dbReference>
<dbReference type="PROSITE" id="PS01095">
    <property type="entry name" value="GH18_1"/>
    <property type="match status" value="1"/>
</dbReference>
<name>A0A514TPA2_9HYPO</name>
<feature type="domain" description="GH18" evidence="17">
    <location>
        <begin position="510"/>
        <end position="882"/>
    </location>
</feature>
<dbReference type="CDD" id="cd00118">
    <property type="entry name" value="LysM"/>
    <property type="match status" value="1"/>
</dbReference>
<dbReference type="InterPro" id="IPR018392">
    <property type="entry name" value="LysM"/>
</dbReference>
<evidence type="ECO:0000256" key="10">
    <source>
        <dbReference type="ARBA" id="ARBA00023277"/>
    </source>
</evidence>
<dbReference type="EC" id="3.2.1.14" evidence="4"/>
<evidence type="ECO:0000256" key="5">
    <source>
        <dbReference type="ARBA" id="ARBA00022525"/>
    </source>
</evidence>
<keyword evidence="10" id="KW-0119">Carbohydrate metabolism</keyword>
<feature type="domain" description="LysM" evidence="16">
    <location>
        <begin position="334"/>
        <end position="379"/>
    </location>
</feature>
<organism evidence="18">
    <name type="scientific">Cordyceps cicadae</name>
    <dbReference type="NCBI Taxonomy" id="218633"/>
    <lineage>
        <taxon>Eukaryota</taxon>
        <taxon>Fungi</taxon>
        <taxon>Dikarya</taxon>
        <taxon>Ascomycota</taxon>
        <taxon>Pezizomycotina</taxon>
        <taxon>Sordariomycetes</taxon>
        <taxon>Hypocreomycetidae</taxon>
        <taxon>Hypocreales</taxon>
        <taxon>Cordycipitaceae</taxon>
        <taxon>Cordyceps</taxon>
    </lineage>
</organism>
<evidence type="ECO:0000256" key="2">
    <source>
        <dbReference type="ARBA" id="ARBA00004613"/>
    </source>
</evidence>
<feature type="region of interest" description="Disordered" evidence="15">
    <location>
        <begin position="1403"/>
        <end position="1426"/>
    </location>
</feature>
<evidence type="ECO:0000313" key="18">
    <source>
        <dbReference type="EMBL" id="QDJ94334.1"/>
    </source>
</evidence>
<dbReference type="SUPFAM" id="SSF51445">
    <property type="entry name" value="(Trans)glycosidases"/>
    <property type="match status" value="1"/>
</dbReference>
<dbReference type="EMBL" id="MK253739">
    <property type="protein sequence ID" value="QDJ94334.1"/>
    <property type="molecule type" value="Genomic_DNA"/>
</dbReference>
<evidence type="ECO:0000256" key="13">
    <source>
        <dbReference type="ARBA" id="ARBA00044955"/>
    </source>
</evidence>
<dbReference type="InterPro" id="IPR001002">
    <property type="entry name" value="Chitin-bd_1"/>
</dbReference>
<keyword evidence="8" id="KW-0146">Chitin degradation</keyword>
<dbReference type="Pfam" id="PF01476">
    <property type="entry name" value="LysM"/>
    <property type="match status" value="1"/>
</dbReference>
<comment type="subcellular location">
    <subcellularLocation>
        <location evidence="2">Secreted</location>
    </subcellularLocation>
</comment>
<evidence type="ECO:0000256" key="1">
    <source>
        <dbReference type="ARBA" id="ARBA00000822"/>
    </source>
</evidence>
<evidence type="ECO:0000256" key="9">
    <source>
        <dbReference type="ARBA" id="ARBA00023026"/>
    </source>
</evidence>
<dbReference type="InterPro" id="IPR001579">
    <property type="entry name" value="Glyco_hydro_18_chit_AS"/>
</dbReference>
<dbReference type="Gene3D" id="3.10.350.10">
    <property type="entry name" value="LysM domain"/>
    <property type="match status" value="1"/>
</dbReference>
<keyword evidence="5" id="KW-0964">Secreted</keyword>
<evidence type="ECO:0000256" key="8">
    <source>
        <dbReference type="ARBA" id="ARBA00023024"/>
    </source>
</evidence>
<keyword evidence="6" id="KW-0147">Chitin-binding</keyword>
<dbReference type="GO" id="GO:0000272">
    <property type="term" value="P:polysaccharide catabolic process"/>
    <property type="evidence" value="ECO:0007669"/>
    <property type="project" value="UniProtKB-KW"/>
</dbReference>
<evidence type="ECO:0000256" key="11">
    <source>
        <dbReference type="ARBA" id="ARBA00023295"/>
    </source>
</evidence>
<dbReference type="PROSITE" id="PS51782">
    <property type="entry name" value="LYSM"/>
    <property type="match status" value="1"/>
</dbReference>
<dbReference type="PANTHER" id="PTHR47700:SF2">
    <property type="entry name" value="CHITINASE"/>
    <property type="match status" value="1"/>
</dbReference>
<dbReference type="PANTHER" id="PTHR47700">
    <property type="entry name" value="V CHITINASE, PUTATIVE (AFU_ORTHOLOGUE AFUA_6G13720)-RELATED"/>
    <property type="match status" value="1"/>
</dbReference>
<keyword evidence="11 14" id="KW-0326">Glycosidase</keyword>
<dbReference type="InterPro" id="IPR001223">
    <property type="entry name" value="Glyco_hydro18_cat"/>
</dbReference>
<dbReference type="PROSITE" id="PS51910">
    <property type="entry name" value="GH18_2"/>
    <property type="match status" value="1"/>
</dbReference>
<dbReference type="SMART" id="SM00636">
    <property type="entry name" value="Glyco_18"/>
    <property type="match status" value="1"/>
</dbReference>
<dbReference type="CDD" id="cd00035">
    <property type="entry name" value="ChtBD1"/>
    <property type="match status" value="1"/>
</dbReference>
<accession>A0A514TPA2</accession>
<comment type="similarity">
    <text evidence="13">Belongs to the secreted LysM effector family.</text>
</comment>
<dbReference type="InterPro" id="IPR036861">
    <property type="entry name" value="Endochitinase-like_sf"/>
</dbReference>
<sequence>MAAAAACVLAAVDLDGSHITAPLDMDDPSPIADIHTYHPDQHDCPLPCADTANVHSWITYFSISRLRRCDEPLLLQLSISQALDDPQSTTLIRACSLAHLNEQRKSRALLQQNTLMENPKKMSMNAQDAAEPKQLACATNGTVTLGTASLQAFRSETQRASNKTSFADTDTMLQGIAAFFANPDNCDERFVFGYRSGTAAAAFIGTGLGKRTMTALLASLRSALDSDRDLPSERVVAQLCGPADRTDQMAGVVIDASGDLAAVQRTILGWRNGECSEEMPRAAGTLLLPTRVFRIGATNATLTAGGPYNNNITSRAATTAARLAARLWRRETCRYERVRDPDSCSAIAERCGVSLEDVQKHNPDARFCNDLQPGGYALAAVNGITVADIERWNKGKTWAWTECKDMLQGYSMCLSEGTAPMPPPQEGTQCGPLVPGTKKPSKDVSLADLNPCPLKACCSNWGFCGVFPAHCAVHAPPGGGPGSKEKGFQNTCVSNCGNEIKKGSGPPAAFGRIGYYESYGMDRACLTLKAHHANTDGSYTHIHWAFANIDPKTWKPVIDDKKGQWSGFKKLQGVKRIVSFGGWALSTEPQSYNIIRQAILDNRETFADNLAKFAEDEGLDGIDIDWEYPGAPDILVDGKPIGQKGDGVGYLKFLMALKGKLGSKSVSIAAPASYWYLQAFPIDRIAKVIDYIVYMTYDLHGQWDYGNPNAYDMCESGKCIRSHATVNLTETRNALSMITKAGVPNNKIFVGEASYGRSFHMAQDGCWGPMCDFTGTRQSSDAAPGRCTNTSGYVSYAELAEIIRRDGGNARTFHDGDSNSDVLLYRGDYISYMTPTTKNTRREDWRGLNFAGSIDWAVDLQAFTSDDFENVPEPPRDGQGCNRGDDLTVNSGSLCQFTCQAGFCPATLCECLDTGRVKALPEPDTSVNARAVDEFDADLNRLCYFACRYGVCPGSVCVKTPHDGSNTDRDAVDPGEPTGYFDYDDARRQNANKCYVYKDTRYHQDSVNQCYNACWQQIKEAKEAGENVNYGCVGFFPLDKPIPWSRALGPSSPLSVSGSCSCNNPLVNFFAETIFDALAAIAQSILDIGLELFPAGRVLSVALDAITSAVKLIKYVYDEGEDPEGAWQWWLSPCGGTDLVPDDLKKAFEIVGQRLGEAKNTLRIESCDAQHTTHTTDYVVTTLTYAAQATALAVKEECPKRYSQACFHYSSANRANAHWATLTCPQKSAATAAPRDGRSPAVRKWYRDHAPSWRGQNPGASCQADEWPPYYFLQKTDDEFRLGGKDPRGQRIRYVPGDDNGGAGNVWRSVCFRGALAALTDAELKNKVNKANTVAVPNTKPRHDTLHAAIDVDKRPQFSFSWGHAGSPPADDGLFDNACWPDKLTKNDPGFALLVLDEWYAGNPKGGKTGPRWDYSKPYAQGSNGD</sequence>
<dbReference type="CDD" id="cd02878">
    <property type="entry name" value="GH18_zymocin_alpha"/>
    <property type="match status" value="1"/>
</dbReference>
<dbReference type="Gene3D" id="3.30.60.10">
    <property type="entry name" value="Endochitinase-like"/>
    <property type="match status" value="1"/>
</dbReference>
<dbReference type="Pfam" id="PF00704">
    <property type="entry name" value="Glyco_hydro_18"/>
    <property type="match status" value="1"/>
</dbReference>
<dbReference type="SUPFAM" id="SSF54556">
    <property type="entry name" value="Chitinase insertion domain"/>
    <property type="match status" value="1"/>
</dbReference>
<dbReference type="InterPro" id="IPR053214">
    <property type="entry name" value="LysM12-like"/>
</dbReference>
<dbReference type="Gene3D" id="3.20.20.80">
    <property type="entry name" value="Glycosidases"/>
    <property type="match status" value="1"/>
</dbReference>
<evidence type="ECO:0000256" key="7">
    <source>
        <dbReference type="ARBA" id="ARBA00022801"/>
    </source>
</evidence>
<evidence type="ECO:0000256" key="14">
    <source>
        <dbReference type="RuleBase" id="RU000489"/>
    </source>
</evidence>
<keyword evidence="7 14" id="KW-0378">Hydrolase</keyword>
<dbReference type="Pfam" id="PF00187">
    <property type="entry name" value="Chitin_bind_1"/>
    <property type="match status" value="1"/>
</dbReference>
<dbReference type="InterPro" id="IPR029070">
    <property type="entry name" value="Chitinase_insertion_sf"/>
</dbReference>
<reference evidence="18" key="1">
    <citation type="submission" date="2018-11" db="EMBL/GenBank/DDBJ databases">
        <title>Identification and characterization of the chitinase genes of glycoside hydrolase family 18 (GH18) from genome of the entomopathogenic fungus Paecilomyces cicadae.</title>
        <authorList>
            <person name="Peng Y."/>
            <person name="Ye L."/>
            <person name="Li S."/>
            <person name="Li S."/>
            <person name="Xu H."/>
            <person name="Liu D."/>
            <person name="Jiang J."/>
            <person name="Dang X."/>
        </authorList>
    </citation>
    <scope>NUCLEOTIDE SEQUENCE</scope>
    <source>
        <strain evidence="18">ZJ1611</strain>
    </source>
</reference>
<proteinExistence type="inferred from homology"/>
<keyword evidence="12" id="KW-0624">Polysaccharide degradation</keyword>
<evidence type="ECO:0000256" key="12">
    <source>
        <dbReference type="ARBA" id="ARBA00023326"/>
    </source>
</evidence>
<evidence type="ECO:0000256" key="15">
    <source>
        <dbReference type="SAM" id="MobiDB-lite"/>
    </source>
</evidence>
<evidence type="ECO:0000256" key="3">
    <source>
        <dbReference type="ARBA" id="ARBA00008682"/>
    </source>
</evidence>
<dbReference type="InterPro" id="IPR017853">
    <property type="entry name" value="GH"/>
</dbReference>
<dbReference type="InterPro" id="IPR011583">
    <property type="entry name" value="Chitinase_II/V-like_cat"/>
</dbReference>
<protein>
    <recommendedName>
        <fullName evidence="4">chitinase</fullName>
        <ecNumber evidence="4">3.2.1.14</ecNumber>
    </recommendedName>
</protein>
<dbReference type="SUPFAM" id="SSF57016">
    <property type="entry name" value="Plant lectins/antimicrobial peptides"/>
    <property type="match status" value="1"/>
</dbReference>
<dbReference type="GO" id="GO:0005576">
    <property type="term" value="C:extracellular region"/>
    <property type="evidence" value="ECO:0007669"/>
    <property type="project" value="UniProtKB-SubCell"/>
</dbReference>
<dbReference type="GO" id="GO:0008061">
    <property type="term" value="F:chitin binding"/>
    <property type="evidence" value="ECO:0007669"/>
    <property type="project" value="UniProtKB-KW"/>
</dbReference>
<dbReference type="GO" id="GO:0008843">
    <property type="term" value="F:endochitinase activity"/>
    <property type="evidence" value="ECO:0007669"/>
    <property type="project" value="UniProtKB-EC"/>
</dbReference>
<dbReference type="SMR" id="A0A514TPA2"/>
<comment type="catalytic activity">
    <reaction evidence="1">
        <text>Random endo-hydrolysis of N-acetyl-beta-D-glucosaminide (1-&gt;4)-beta-linkages in chitin and chitodextrins.</text>
        <dbReference type="EC" id="3.2.1.14"/>
    </reaction>
</comment>
<evidence type="ECO:0000256" key="6">
    <source>
        <dbReference type="ARBA" id="ARBA00022669"/>
    </source>
</evidence>
<evidence type="ECO:0000259" key="16">
    <source>
        <dbReference type="PROSITE" id="PS51782"/>
    </source>
</evidence>